<reference evidence="4" key="1">
    <citation type="submission" date="2014-05" db="EMBL/GenBank/DDBJ databases">
        <authorList>
            <person name="Chronopoulou M."/>
        </authorList>
    </citation>
    <scope>NUCLEOTIDE SEQUENCE</scope>
    <source>
        <tissue evidence="4">Whole organism</tissue>
    </source>
</reference>
<feature type="compositionally biased region" description="Basic residues" evidence="2">
    <location>
        <begin position="88"/>
        <end position="100"/>
    </location>
</feature>
<dbReference type="EMBL" id="HACA01001228">
    <property type="protein sequence ID" value="CDW18589.1"/>
    <property type="molecule type" value="Transcribed_RNA"/>
</dbReference>
<keyword evidence="1" id="KW-0863">Zinc-finger</keyword>
<feature type="region of interest" description="Disordered" evidence="2">
    <location>
        <begin position="83"/>
        <end position="146"/>
    </location>
</feature>
<evidence type="ECO:0000259" key="3">
    <source>
        <dbReference type="PROSITE" id="PS50157"/>
    </source>
</evidence>
<keyword evidence="1" id="KW-0862">Zinc</keyword>
<dbReference type="InterPro" id="IPR036236">
    <property type="entry name" value="Znf_C2H2_sf"/>
</dbReference>
<feature type="compositionally biased region" description="Low complexity" evidence="2">
    <location>
        <begin position="118"/>
        <end position="127"/>
    </location>
</feature>
<sequence length="242" mass="27541">MLKKRIEHLDPKINESAALASLMIVVTLEEGQQRFDCSLCHSRYKHHSSLFRHFKSAHHKEYEERVALRVKLKAERDAAISRGEPYLRRRNSKRGLRSVKKNKENTTSESVAKEAESPTKSTSKTSTVNVKHEFKSPKSPAKSQKKNIIHIKIQPKVEEPHISSLEEDTELLMKKLGESTNEQIIPNGTIQNITPSVVLIPIKKVPLQPQNIKEQPIYDPSLPLDLSLKDVKEDHSASTLNH</sequence>
<dbReference type="PROSITE" id="PS50157">
    <property type="entry name" value="ZINC_FINGER_C2H2_2"/>
    <property type="match status" value="1"/>
</dbReference>
<feature type="compositionally biased region" description="Basic and acidic residues" evidence="2">
    <location>
        <begin position="101"/>
        <end position="117"/>
    </location>
</feature>
<dbReference type="GO" id="GO:0008270">
    <property type="term" value="F:zinc ion binding"/>
    <property type="evidence" value="ECO:0007669"/>
    <property type="project" value="UniProtKB-KW"/>
</dbReference>
<feature type="domain" description="C2H2-type" evidence="3">
    <location>
        <begin position="35"/>
        <end position="63"/>
    </location>
</feature>
<evidence type="ECO:0000313" key="4">
    <source>
        <dbReference type="EMBL" id="CDW18589.1"/>
    </source>
</evidence>
<name>A0A0K2SXV8_LEPSM</name>
<dbReference type="PROSITE" id="PS00028">
    <property type="entry name" value="ZINC_FINGER_C2H2_1"/>
    <property type="match status" value="1"/>
</dbReference>
<keyword evidence="1" id="KW-0479">Metal-binding</keyword>
<evidence type="ECO:0000256" key="2">
    <source>
        <dbReference type="SAM" id="MobiDB-lite"/>
    </source>
</evidence>
<dbReference type="SUPFAM" id="SSF57667">
    <property type="entry name" value="beta-beta-alpha zinc fingers"/>
    <property type="match status" value="1"/>
</dbReference>
<evidence type="ECO:0000256" key="1">
    <source>
        <dbReference type="PROSITE-ProRule" id="PRU00042"/>
    </source>
</evidence>
<protein>
    <recommendedName>
        <fullName evidence="3">C2H2-type domain-containing protein</fullName>
    </recommendedName>
</protein>
<accession>A0A0K2SXV8</accession>
<dbReference type="InterPro" id="IPR013087">
    <property type="entry name" value="Znf_C2H2_type"/>
</dbReference>
<proteinExistence type="predicted"/>
<dbReference type="AlphaFoldDB" id="A0A0K2SXV8"/>
<organism evidence="4">
    <name type="scientific">Lepeophtheirus salmonis</name>
    <name type="common">Salmon louse</name>
    <name type="synonym">Caligus salmonis</name>
    <dbReference type="NCBI Taxonomy" id="72036"/>
    <lineage>
        <taxon>Eukaryota</taxon>
        <taxon>Metazoa</taxon>
        <taxon>Ecdysozoa</taxon>
        <taxon>Arthropoda</taxon>
        <taxon>Crustacea</taxon>
        <taxon>Multicrustacea</taxon>
        <taxon>Hexanauplia</taxon>
        <taxon>Copepoda</taxon>
        <taxon>Siphonostomatoida</taxon>
        <taxon>Caligidae</taxon>
        <taxon>Lepeophtheirus</taxon>
    </lineage>
</organism>